<dbReference type="Gene3D" id="3.40.50.2300">
    <property type="match status" value="1"/>
</dbReference>
<evidence type="ECO:0000256" key="2">
    <source>
        <dbReference type="ARBA" id="ARBA00013064"/>
    </source>
</evidence>
<evidence type="ECO:0000256" key="1">
    <source>
        <dbReference type="ARBA" id="ARBA00011063"/>
    </source>
</evidence>
<sequence length="156" mass="17516">MKILMVCLGNICRSPLAEGIMKTKVPGNVFVDSAGTVSMHEGKHPDNRAVKTAANHGIDISKQKSRPITKADFDTFDKIYCMDIDVYADVVSKTRNEEQRQKVSLFLEVLGDHKNTEVPDPYWGDMNDFEEVFQLIDRGCEAIKNQLSSVINPIKN</sequence>
<keyword evidence="3" id="KW-0378">Hydrolase</keyword>
<dbReference type="InterPro" id="IPR036196">
    <property type="entry name" value="Ptyr_pPase_sf"/>
</dbReference>
<dbReference type="CDD" id="cd16343">
    <property type="entry name" value="LMWPTP"/>
    <property type="match status" value="1"/>
</dbReference>
<evidence type="ECO:0000313" key="6">
    <source>
        <dbReference type="EMBL" id="MBL1222684.1"/>
    </source>
</evidence>
<feature type="domain" description="Phosphotyrosine protein phosphatase I" evidence="5">
    <location>
        <begin position="1"/>
        <end position="146"/>
    </location>
</feature>
<evidence type="ECO:0000256" key="3">
    <source>
        <dbReference type="ARBA" id="ARBA00022801"/>
    </source>
</evidence>
<comment type="caution">
    <text evidence="6">The sequence shown here is derived from an EMBL/GenBank/DDBJ whole genome shotgun (WGS) entry which is preliminary data.</text>
</comment>
<dbReference type="PRINTS" id="PR00719">
    <property type="entry name" value="LMWPTPASE"/>
</dbReference>
<protein>
    <recommendedName>
        <fullName evidence="2">protein-tyrosine-phosphatase</fullName>
        <ecNumber evidence="2">3.1.3.48</ecNumber>
    </recommendedName>
</protein>
<reference evidence="6 7" key="1">
    <citation type="submission" date="2020-12" db="EMBL/GenBank/DDBJ databases">
        <title>Chryseobacterium endoalhailicus sp. nov., isolated from seed of leguminous plant.</title>
        <authorList>
            <person name="Zhang X."/>
        </authorList>
    </citation>
    <scope>NUCLEOTIDE SEQUENCE [LARGE SCALE GENOMIC DNA]</scope>
    <source>
        <strain evidence="6 7">L7</strain>
    </source>
</reference>
<dbReference type="Proteomes" id="UP000661696">
    <property type="component" value="Unassembled WGS sequence"/>
</dbReference>
<dbReference type="InterPro" id="IPR050438">
    <property type="entry name" value="LMW_PTPase"/>
</dbReference>
<name>A0ABS1QKV0_9FLAO</name>
<proteinExistence type="inferred from homology"/>
<evidence type="ECO:0000256" key="4">
    <source>
        <dbReference type="ARBA" id="ARBA00022912"/>
    </source>
</evidence>
<dbReference type="EC" id="3.1.3.48" evidence="2"/>
<keyword evidence="7" id="KW-1185">Reference proteome</keyword>
<keyword evidence="4" id="KW-0904">Protein phosphatase</keyword>
<gene>
    <name evidence="6" type="ORF">JET18_17655</name>
</gene>
<comment type="similarity">
    <text evidence="1">Belongs to the low molecular weight phosphotyrosine protein phosphatase family.</text>
</comment>
<dbReference type="SMART" id="SM00226">
    <property type="entry name" value="LMWPc"/>
    <property type="match status" value="1"/>
</dbReference>
<dbReference type="RefSeq" id="WP_202093241.1">
    <property type="nucleotide sequence ID" value="NZ_JAELVM010000003.1"/>
</dbReference>
<evidence type="ECO:0000313" key="7">
    <source>
        <dbReference type="Proteomes" id="UP000661696"/>
    </source>
</evidence>
<dbReference type="InterPro" id="IPR017867">
    <property type="entry name" value="Tyr_phospatase_low_mol_wt"/>
</dbReference>
<evidence type="ECO:0000259" key="5">
    <source>
        <dbReference type="SMART" id="SM00226"/>
    </source>
</evidence>
<organism evidence="6 7">
    <name type="scientific">Chryseobacterium endalhagicum</name>
    <dbReference type="NCBI Taxonomy" id="2797638"/>
    <lineage>
        <taxon>Bacteria</taxon>
        <taxon>Pseudomonadati</taxon>
        <taxon>Bacteroidota</taxon>
        <taxon>Flavobacteriia</taxon>
        <taxon>Flavobacteriales</taxon>
        <taxon>Weeksellaceae</taxon>
        <taxon>Chryseobacterium group</taxon>
        <taxon>Chryseobacterium</taxon>
    </lineage>
</organism>
<dbReference type="Pfam" id="PF01451">
    <property type="entry name" value="LMWPc"/>
    <property type="match status" value="1"/>
</dbReference>
<dbReference type="PANTHER" id="PTHR11717">
    <property type="entry name" value="LOW MOLECULAR WEIGHT PROTEIN TYROSINE PHOSPHATASE"/>
    <property type="match status" value="1"/>
</dbReference>
<dbReference type="InterPro" id="IPR023485">
    <property type="entry name" value="Ptyr_pPase"/>
</dbReference>
<dbReference type="SUPFAM" id="SSF52788">
    <property type="entry name" value="Phosphotyrosine protein phosphatases I"/>
    <property type="match status" value="1"/>
</dbReference>
<accession>A0ABS1QKV0</accession>
<dbReference type="PANTHER" id="PTHR11717:SF7">
    <property type="entry name" value="LOW MOLECULAR WEIGHT PHOSPHOTYROSINE PROTEIN PHOSPHATASE"/>
    <property type="match status" value="1"/>
</dbReference>
<dbReference type="EMBL" id="JAELVM010000003">
    <property type="protein sequence ID" value="MBL1222684.1"/>
    <property type="molecule type" value="Genomic_DNA"/>
</dbReference>